<dbReference type="Proteomes" id="UP000248961">
    <property type="component" value="Unassembled WGS sequence"/>
</dbReference>
<sequence>MSNLSSHRSSPSPEPVMTDTWDDTALPPMSSKQLIVSTRRARPAETSLLSSTLRGPSRQGPTVSVTAEPPTVVVRGSSTHRRTGSTLKTVMRKIFTRKTRGDESVSPPPRGGSTSPTLERSLPSHALFYGSRQQHQESPPLFTPSNGTVTSFAEALQKLDSHPRRRRATLPSLILSDDESRGALEAAVQGRPASKRANSPHANSDPLDVCRRRERQQLKRRSRSAAALRSMGQEHHHLMSPIQWRRRSLESCAASTAFDAPSEADRPPTRTTVASAPALPTEPSMLTEEPAEPEGTEPEEEEEEEEAEAALEPEPEADPGVAPTDVGTLVTSLRHDEHITLEQRLNILEVKMIDLEFAIARLQTDRSETPAEPRKTASPVKRHRRKQSSGPTPTPPPVPAQEIPLPDRPISTSTLRPNQLHRSRTLQGPSSTSLTDPNTISVEQYSALVMLLRREQTARRNLEQQVAGLREDMEQLTQMARESMGLGMGPIYPIPISDLQDLRRLRPSGGFSSSESSRPETVGVPGESDSEWERNELSTNKPLPAKPIPDMISSRWSPGRRMDLGGM</sequence>
<evidence type="ECO:0000313" key="4">
    <source>
        <dbReference type="Proteomes" id="UP000248961"/>
    </source>
</evidence>
<dbReference type="GeneID" id="37199230"/>
<evidence type="ECO:0000256" key="2">
    <source>
        <dbReference type="SAM" id="MobiDB-lite"/>
    </source>
</evidence>
<feature type="compositionally biased region" description="Polar residues" evidence="2">
    <location>
        <begin position="425"/>
        <end position="437"/>
    </location>
</feature>
<feature type="coiled-coil region" evidence="1">
    <location>
        <begin position="452"/>
        <end position="479"/>
    </location>
</feature>
<evidence type="ECO:0000313" key="3">
    <source>
        <dbReference type="EMBL" id="RAL14338.1"/>
    </source>
</evidence>
<feature type="region of interest" description="Disordered" evidence="2">
    <location>
        <begin position="181"/>
        <end position="242"/>
    </location>
</feature>
<feature type="region of interest" description="Disordered" evidence="2">
    <location>
        <begin position="1"/>
        <end position="148"/>
    </location>
</feature>
<gene>
    <name evidence="3" type="ORF">BO97DRAFT_404295</name>
</gene>
<feature type="compositionally biased region" description="Basic and acidic residues" evidence="2">
    <location>
        <begin position="208"/>
        <end position="217"/>
    </location>
</feature>
<feature type="compositionally biased region" description="Low complexity" evidence="2">
    <location>
        <begin position="1"/>
        <end position="11"/>
    </location>
</feature>
<feature type="region of interest" description="Disordered" evidence="2">
    <location>
        <begin position="365"/>
        <end position="437"/>
    </location>
</feature>
<reference evidence="3 4" key="1">
    <citation type="submission" date="2018-02" db="EMBL/GenBank/DDBJ databases">
        <title>The genomes of Aspergillus section Nigri reveals drivers in fungal speciation.</title>
        <authorList>
            <consortium name="DOE Joint Genome Institute"/>
            <person name="Vesth T.C."/>
            <person name="Nybo J."/>
            <person name="Theobald S."/>
            <person name="Brandl J."/>
            <person name="Frisvad J.C."/>
            <person name="Nielsen K.F."/>
            <person name="Lyhne E.K."/>
            <person name="Kogle M.E."/>
            <person name="Kuo A."/>
            <person name="Riley R."/>
            <person name="Clum A."/>
            <person name="Nolan M."/>
            <person name="Lipzen A."/>
            <person name="Salamov A."/>
            <person name="Henrissat B."/>
            <person name="Wiebenga A."/>
            <person name="De vries R.P."/>
            <person name="Grigoriev I.V."/>
            <person name="Mortensen U.H."/>
            <person name="Andersen M.R."/>
            <person name="Baker S.E."/>
        </authorList>
    </citation>
    <scope>NUCLEOTIDE SEQUENCE [LARGE SCALE GENOMIC DNA]</scope>
    <source>
        <strain evidence="3 4">CBS 101889</strain>
    </source>
</reference>
<feature type="region of interest" description="Disordered" evidence="2">
    <location>
        <begin position="504"/>
        <end position="567"/>
    </location>
</feature>
<feature type="region of interest" description="Disordered" evidence="2">
    <location>
        <begin position="255"/>
        <end position="326"/>
    </location>
</feature>
<name>A0A395I570_ASPHC</name>
<feature type="non-terminal residue" evidence="3">
    <location>
        <position position="567"/>
    </location>
</feature>
<dbReference type="AlphaFoldDB" id="A0A395I570"/>
<feature type="compositionally biased region" description="Polar residues" evidence="2">
    <location>
        <begin position="131"/>
        <end position="148"/>
    </location>
</feature>
<proteinExistence type="predicted"/>
<keyword evidence="4" id="KW-1185">Reference proteome</keyword>
<feature type="compositionally biased region" description="Basic and acidic residues" evidence="2">
    <location>
        <begin position="365"/>
        <end position="375"/>
    </location>
</feature>
<dbReference type="STRING" id="1450537.A0A395I570"/>
<protein>
    <submittedName>
        <fullName evidence="3">Uncharacterized protein</fullName>
    </submittedName>
</protein>
<dbReference type="VEuPathDB" id="FungiDB:BO97DRAFT_404295"/>
<organism evidence="3 4">
    <name type="scientific">Aspergillus homomorphus (strain CBS 101889)</name>
    <dbReference type="NCBI Taxonomy" id="1450537"/>
    <lineage>
        <taxon>Eukaryota</taxon>
        <taxon>Fungi</taxon>
        <taxon>Dikarya</taxon>
        <taxon>Ascomycota</taxon>
        <taxon>Pezizomycotina</taxon>
        <taxon>Eurotiomycetes</taxon>
        <taxon>Eurotiomycetidae</taxon>
        <taxon>Eurotiales</taxon>
        <taxon>Aspergillaceae</taxon>
        <taxon>Aspergillus</taxon>
        <taxon>Aspergillus subgen. Circumdati</taxon>
    </lineage>
</organism>
<evidence type="ECO:0000256" key="1">
    <source>
        <dbReference type="SAM" id="Coils"/>
    </source>
</evidence>
<accession>A0A395I570</accession>
<dbReference type="EMBL" id="KZ824275">
    <property type="protein sequence ID" value="RAL14338.1"/>
    <property type="molecule type" value="Genomic_DNA"/>
</dbReference>
<feature type="compositionally biased region" description="Acidic residues" evidence="2">
    <location>
        <begin position="289"/>
        <end position="317"/>
    </location>
</feature>
<feature type="compositionally biased region" description="Low complexity" evidence="2">
    <location>
        <begin position="507"/>
        <end position="520"/>
    </location>
</feature>
<dbReference type="OrthoDB" id="5428925at2759"/>
<keyword evidence="1" id="KW-0175">Coiled coil</keyword>
<feature type="compositionally biased region" description="Polar residues" evidence="2">
    <location>
        <begin position="47"/>
        <end position="65"/>
    </location>
</feature>
<dbReference type="RefSeq" id="XP_025553492.1">
    <property type="nucleotide sequence ID" value="XM_025694941.1"/>
</dbReference>